<dbReference type="Pfam" id="PF08238">
    <property type="entry name" value="Sel1"/>
    <property type="match status" value="3"/>
</dbReference>
<dbReference type="InterPro" id="IPR011990">
    <property type="entry name" value="TPR-like_helical_dom_sf"/>
</dbReference>
<dbReference type="InterPro" id="IPR006597">
    <property type="entry name" value="Sel1-like"/>
</dbReference>
<dbReference type="AlphaFoldDB" id="A0A382ZIP7"/>
<sequence length="130" mass="14898">MRPWLFLILGLTILVSFLYRDKSDLEILLDKAEDGDSEAQYEVGWMYDTGQSELDTGESVPVDDVEALKWYRKAAEQDDADAQYAVGVMYDDGEGVLEDDVEAFKWYRKAAEQDDADAQYKVGWMYQNGE</sequence>
<organism evidence="1">
    <name type="scientific">marine metagenome</name>
    <dbReference type="NCBI Taxonomy" id="408172"/>
    <lineage>
        <taxon>unclassified sequences</taxon>
        <taxon>metagenomes</taxon>
        <taxon>ecological metagenomes</taxon>
    </lineage>
</organism>
<dbReference type="Gene3D" id="1.25.40.10">
    <property type="entry name" value="Tetratricopeptide repeat domain"/>
    <property type="match status" value="1"/>
</dbReference>
<feature type="non-terminal residue" evidence="1">
    <location>
        <position position="130"/>
    </location>
</feature>
<name>A0A382ZIP7_9ZZZZ</name>
<dbReference type="SUPFAM" id="SSF81901">
    <property type="entry name" value="HCP-like"/>
    <property type="match status" value="1"/>
</dbReference>
<proteinExistence type="predicted"/>
<dbReference type="PANTHER" id="PTHR11102">
    <property type="entry name" value="SEL-1-LIKE PROTEIN"/>
    <property type="match status" value="1"/>
</dbReference>
<evidence type="ECO:0008006" key="2">
    <source>
        <dbReference type="Google" id="ProtNLM"/>
    </source>
</evidence>
<dbReference type="SMART" id="SM00671">
    <property type="entry name" value="SEL1"/>
    <property type="match status" value="2"/>
</dbReference>
<protein>
    <recommendedName>
        <fullName evidence="2">Sel1 repeat family protein</fullName>
    </recommendedName>
</protein>
<gene>
    <name evidence="1" type="ORF">METZ01_LOCUS447432</name>
</gene>
<dbReference type="InterPro" id="IPR050767">
    <property type="entry name" value="Sel1_AlgK"/>
</dbReference>
<reference evidence="1" key="1">
    <citation type="submission" date="2018-05" db="EMBL/GenBank/DDBJ databases">
        <authorList>
            <person name="Lanie J.A."/>
            <person name="Ng W.-L."/>
            <person name="Kazmierczak K.M."/>
            <person name="Andrzejewski T.M."/>
            <person name="Davidsen T.M."/>
            <person name="Wayne K.J."/>
            <person name="Tettelin H."/>
            <person name="Glass J.I."/>
            <person name="Rusch D."/>
            <person name="Podicherti R."/>
            <person name="Tsui H.-C.T."/>
            <person name="Winkler M.E."/>
        </authorList>
    </citation>
    <scope>NUCLEOTIDE SEQUENCE</scope>
</reference>
<dbReference type="PANTHER" id="PTHR11102:SF160">
    <property type="entry name" value="ERAD-ASSOCIATED E3 UBIQUITIN-PROTEIN LIGASE COMPONENT HRD3"/>
    <property type="match status" value="1"/>
</dbReference>
<accession>A0A382ZIP7</accession>
<evidence type="ECO:0000313" key="1">
    <source>
        <dbReference type="EMBL" id="SVD94578.1"/>
    </source>
</evidence>
<dbReference type="EMBL" id="UINC01183699">
    <property type="protein sequence ID" value="SVD94578.1"/>
    <property type="molecule type" value="Genomic_DNA"/>
</dbReference>